<feature type="coiled-coil region" evidence="3">
    <location>
        <begin position="190"/>
        <end position="231"/>
    </location>
</feature>
<feature type="signal peptide" evidence="5">
    <location>
        <begin position="1"/>
        <end position="27"/>
    </location>
</feature>
<dbReference type="InterPro" id="IPR006635">
    <property type="entry name" value="NEAT_dom"/>
</dbReference>
<reference evidence="8" key="1">
    <citation type="journal article" date="2019" name="Int. J. Syst. Evol. Microbiol.">
        <title>The Global Catalogue of Microorganisms (GCM) 10K type strain sequencing project: providing services to taxonomists for standard genome sequencing and annotation.</title>
        <authorList>
            <consortium name="The Broad Institute Genomics Platform"/>
            <consortium name="The Broad Institute Genome Sequencing Center for Infectious Disease"/>
            <person name="Wu L."/>
            <person name="Ma J."/>
        </authorList>
    </citation>
    <scope>NUCLEOTIDE SEQUENCE [LARGE SCALE GENOMIC DNA]</scope>
    <source>
        <strain evidence="8">CCM 8903</strain>
    </source>
</reference>
<dbReference type="RefSeq" id="WP_125750167.1">
    <property type="nucleotide sequence ID" value="NZ_JBHTON010000001.1"/>
</dbReference>
<evidence type="ECO:0000256" key="3">
    <source>
        <dbReference type="SAM" id="Coils"/>
    </source>
</evidence>
<dbReference type="Pfam" id="PF05031">
    <property type="entry name" value="NEAT"/>
    <property type="match status" value="1"/>
</dbReference>
<dbReference type="SMART" id="SM00725">
    <property type="entry name" value="NEAT"/>
    <property type="match status" value="1"/>
</dbReference>
<evidence type="ECO:0000313" key="8">
    <source>
        <dbReference type="Proteomes" id="UP001597252"/>
    </source>
</evidence>
<dbReference type="CDD" id="cd06920">
    <property type="entry name" value="NEAT"/>
    <property type="match status" value="1"/>
</dbReference>
<organism evidence="7 8">
    <name type="scientific">Lacticaseibacillus baoqingensis</name>
    <dbReference type="NCBI Taxonomy" id="2486013"/>
    <lineage>
        <taxon>Bacteria</taxon>
        <taxon>Bacillati</taxon>
        <taxon>Bacillota</taxon>
        <taxon>Bacilli</taxon>
        <taxon>Lactobacillales</taxon>
        <taxon>Lactobacillaceae</taxon>
        <taxon>Lacticaseibacillus</taxon>
    </lineage>
</organism>
<evidence type="ECO:0000256" key="2">
    <source>
        <dbReference type="ARBA" id="ARBA00022729"/>
    </source>
</evidence>
<dbReference type="EMBL" id="JBHTON010000001">
    <property type="protein sequence ID" value="MFD1483656.1"/>
    <property type="molecule type" value="Genomic_DNA"/>
</dbReference>
<sequence>MVKRHLFICLFPVFAFLLSLAPNVVHADTINYQALKYGTNSESLASGYYVKPATITVNGDQYLVTMTIHTGVDLGQWPVTVLSINGSGPANVTKTQSASGYDYSYAFETKDLSQTINSAIDINVPHVYVAKHDISFKFDTSHLPALPTASAAPAATAKAPAANSASKAQAPSQAASASSQSAAAAASAAKASSQKQAQKAKQAARQASRKTQQQAAQIKALNRKNQQTQQAIIFGGIVAVIILGAAAFFFVKRK</sequence>
<protein>
    <submittedName>
        <fullName evidence="7">NEAT domain-containing protein</fullName>
    </submittedName>
</protein>
<gene>
    <name evidence="7" type="ORF">ACFQ5J_00130</name>
</gene>
<keyword evidence="8" id="KW-1185">Reference proteome</keyword>
<dbReference type="Gene3D" id="2.60.40.1850">
    <property type="match status" value="1"/>
</dbReference>
<dbReference type="Proteomes" id="UP001597252">
    <property type="component" value="Unassembled WGS sequence"/>
</dbReference>
<evidence type="ECO:0000256" key="5">
    <source>
        <dbReference type="SAM" id="SignalP"/>
    </source>
</evidence>
<dbReference type="InterPro" id="IPR037250">
    <property type="entry name" value="NEAT_dom_sf"/>
</dbReference>
<keyword evidence="4" id="KW-1133">Transmembrane helix</keyword>
<evidence type="ECO:0000313" key="7">
    <source>
        <dbReference type="EMBL" id="MFD1483656.1"/>
    </source>
</evidence>
<keyword evidence="4" id="KW-0472">Membrane</keyword>
<keyword evidence="3" id="KW-0175">Coiled coil</keyword>
<comment type="subcellular location">
    <subcellularLocation>
        <location evidence="1">Cell envelope</location>
    </subcellularLocation>
</comment>
<feature type="chain" id="PRO_5045890317" evidence="5">
    <location>
        <begin position="28"/>
        <end position="254"/>
    </location>
</feature>
<name>A0ABW4E4J9_9LACO</name>
<evidence type="ECO:0000259" key="6">
    <source>
        <dbReference type="PROSITE" id="PS50978"/>
    </source>
</evidence>
<feature type="domain" description="NEAT" evidence="6">
    <location>
        <begin position="23"/>
        <end position="154"/>
    </location>
</feature>
<keyword evidence="4" id="KW-0812">Transmembrane</keyword>
<evidence type="ECO:0000256" key="1">
    <source>
        <dbReference type="ARBA" id="ARBA00004196"/>
    </source>
</evidence>
<comment type="caution">
    <text evidence="7">The sequence shown here is derived from an EMBL/GenBank/DDBJ whole genome shotgun (WGS) entry which is preliminary data.</text>
</comment>
<keyword evidence="2 5" id="KW-0732">Signal</keyword>
<dbReference type="PROSITE" id="PS50978">
    <property type="entry name" value="NEAT"/>
    <property type="match status" value="1"/>
</dbReference>
<accession>A0ABW4E4J9</accession>
<dbReference type="SUPFAM" id="SSF158911">
    <property type="entry name" value="NEAT domain-like"/>
    <property type="match status" value="1"/>
</dbReference>
<feature type="transmembrane region" description="Helical" evidence="4">
    <location>
        <begin position="231"/>
        <end position="251"/>
    </location>
</feature>
<evidence type="ECO:0000256" key="4">
    <source>
        <dbReference type="SAM" id="Phobius"/>
    </source>
</evidence>
<proteinExistence type="predicted"/>